<evidence type="ECO:0000256" key="6">
    <source>
        <dbReference type="PROSITE-ProRule" id="PRU01240"/>
    </source>
</evidence>
<dbReference type="Gene3D" id="3.40.50.200">
    <property type="entry name" value="Peptidase S8/S53 domain"/>
    <property type="match status" value="1"/>
</dbReference>
<dbReference type="InterPro" id="IPR022398">
    <property type="entry name" value="Peptidase_S8_His-AS"/>
</dbReference>
<dbReference type="SUPFAM" id="SSF52743">
    <property type="entry name" value="Subtilisin-like"/>
    <property type="match status" value="1"/>
</dbReference>
<dbReference type="STRING" id="1566387.QV13_24420"/>
<accession>A0A1C2DDB5</accession>
<keyword evidence="3" id="KW-0732">Signal</keyword>
<dbReference type="PROSITE" id="PS00137">
    <property type="entry name" value="SUBTILASE_HIS"/>
    <property type="match status" value="1"/>
</dbReference>
<feature type="active site" description="Charge relay system" evidence="6">
    <location>
        <position position="156"/>
    </location>
</feature>
<evidence type="ECO:0000256" key="4">
    <source>
        <dbReference type="ARBA" id="ARBA00022801"/>
    </source>
</evidence>
<dbReference type="GO" id="GO:0006508">
    <property type="term" value="P:proteolysis"/>
    <property type="evidence" value="ECO:0007669"/>
    <property type="project" value="UniProtKB-KW"/>
</dbReference>
<dbReference type="SMART" id="SM00869">
    <property type="entry name" value="Autotransporter"/>
    <property type="match status" value="1"/>
</dbReference>
<dbReference type="NCBIfam" id="TIGR01414">
    <property type="entry name" value="autotrans_barl"/>
    <property type="match status" value="1"/>
</dbReference>
<dbReference type="GO" id="GO:0004252">
    <property type="term" value="F:serine-type endopeptidase activity"/>
    <property type="evidence" value="ECO:0007669"/>
    <property type="project" value="UniProtKB-UniRule"/>
</dbReference>
<evidence type="ECO:0000256" key="3">
    <source>
        <dbReference type="ARBA" id="ARBA00022729"/>
    </source>
</evidence>
<dbReference type="Proteomes" id="UP000094412">
    <property type="component" value="Unassembled WGS sequence"/>
</dbReference>
<dbReference type="InterPro" id="IPR023827">
    <property type="entry name" value="Peptidase_S8_Asp-AS"/>
</dbReference>
<feature type="active site" description="Charge relay system" evidence="6">
    <location>
        <position position="123"/>
    </location>
</feature>
<dbReference type="InterPro" id="IPR000209">
    <property type="entry name" value="Peptidase_S8/S53_dom"/>
</dbReference>
<organism evidence="8 9">
    <name type="scientific">Mesorhizobium hungaricum</name>
    <dbReference type="NCBI Taxonomy" id="1566387"/>
    <lineage>
        <taxon>Bacteria</taxon>
        <taxon>Pseudomonadati</taxon>
        <taxon>Pseudomonadota</taxon>
        <taxon>Alphaproteobacteria</taxon>
        <taxon>Hyphomicrobiales</taxon>
        <taxon>Phyllobacteriaceae</taxon>
        <taxon>Mesorhizobium</taxon>
    </lineage>
</organism>
<dbReference type="InterPro" id="IPR013425">
    <property type="entry name" value="Autotrns_rpt"/>
</dbReference>
<feature type="domain" description="Autotransporter" evidence="7">
    <location>
        <begin position="713"/>
        <end position="989"/>
    </location>
</feature>
<feature type="active site" description="Charge relay system" evidence="6">
    <location>
        <position position="353"/>
    </location>
</feature>
<dbReference type="OrthoDB" id="9804931at2"/>
<dbReference type="InterPro" id="IPR034061">
    <property type="entry name" value="Peptidases_S8_Autotransporter"/>
</dbReference>
<dbReference type="Pfam" id="PF12951">
    <property type="entry name" value="PATR"/>
    <property type="match status" value="1"/>
</dbReference>
<protein>
    <recommendedName>
        <fullName evidence="7">Autotransporter domain-containing protein</fullName>
    </recommendedName>
</protein>
<gene>
    <name evidence="8" type="ORF">QV13_24420</name>
</gene>
<dbReference type="InterPro" id="IPR005546">
    <property type="entry name" value="Autotransporte_beta"/>
</dbReference>
<comment type="caution">
    <text evidence="8">The sequence shown here is derived from an EMBL/GenBank/DDBJ whole genome shotgun (WGS) entry which is preliminary data.</text>
</comment>
<evidence type="ECO:0000313" key="8">
    <source>
        <dbReference type="EMBL" id="OCX12742.1"/>
    </source>
</evidence>
<dbReference type="InterPro" id="IPR015500">
    <property type="entry name" value="Peptidase_S8_subtilisin-rel"/>
</dbReference>
<dbReference type="PROSITE" id="PS00136">
    <property type="entry name" value="SUBTILASE_ASP"/>
    <property type="match status" value="1"/>
</dbReference>
<dbReference type="CDD" id="cd04848">
    <property type="entry name" value="Peptidases_S8_Autotransporter_serine_protease_like"/>
    <property type="match status" value="1"/>
</dbReference>
<dbReference type="InterPro" id="IPR050131">
    <property type="entry name" value="Peptidase_S8_subtilisin-like"/>
</dbReference>
<keyword evidence="4 6" id="KW-0378">Hydrolase</keyword>
<dbReference type="SUPFAM" id="SSF103515">
    <property type="entry name" value="Autotransporter"/>
    <property type="match status" value="1"/>
</dbReference>
<dbReference type="InterPro" id="IPR023828">
    <property type="entry name" value="Peptidase_S8_Ser-AS"/>
</dbReference>
<evidence type="ECO:0000256" key="1">
    <source>
        <dbReference type="ARBA" id="ARBA00011073"/>
    </source>
</evidence>
<dbReference type="Gene3D" id="2.40.128.130">
    <property type="entry name" value="Autotransporter beta-domain"/>
    <property type="match status" value="1"/>
</dbReference>
<keyword evidence="5 6" id="KW-0720">Serine protease</keyword>
<dbReference type="PROSITE" id="PS51892">
    <property type="entry name" value="SUBTILASE"/>
    <property type="match status" value="1"/>
</dbReference>
<dbReference type="InterPro" id="IPR036852">
    <property type="entry name" value="Peptidase_S8/S53_dom_sf"/>
</dbReference>
<evidence type="ECO:0000256" key="2">
    <source>
        <dbReference type="ARBA" id="ARBA00022670"/>
    </source>
</evidence>
<evidence type="ECO:0000259" key="7">
    <source>
        <dbReference type="PROSITE" id="PS51208"/>
    </source>
</evidence>
<evidence type="ECO:0000313" key="9">
    <source>
        <dbReference type="Proteomes" id="UP000094412"/>
    </source>
</evidence>
<comment type="similarity">
    <text evidence="1 6">Belongs to the peptidase S8 family.</text>
</comment>
<dbReference type="GO" id="GO:0019867">
    <property type="term" value="C:outer membrane"/>
    <property type="evidence" value="ECO:0007669"/>
    <property type="project" value="InterPro"/>
</dbReference>
<dbReference type="PRINTS" id="PR00723">
    <property type="entry name" value="SUBTILISIN"/>
</dbReference>
<dbReference type="Pfam" id="PF00082">
    <property type="entry name" value="Peptidase_S8"/>
    <property type="match status" value="1"/>
</dbReference>
<dbReference type="PANTHER" id="PTHR43806">
    <property type="entry name" value="PEPTIDASE S8"/>
    <property type="match status" value="1"/>
</dbReference>
<dbReference type="Pfam" id="PF03797">
    <property type="entry name" value="Autotransporter"/>
    <property type="match status" value="1"/>
</dbReference>
<dbReference type="PANTHER" id="PTHR43806:SF11">
    <property type="entry name" value="CEREVISIN-RELATED"/>
    <property type="match status" value="1"/>
</dbReference>
<sequence>MIEFIWNGRVEIRHLPYFSGSGAAIGFARPRREFPLSFNVLRLGSAAASGTGEFWKMRRTVTRLAALLVSTALPTMAFAQSIGDPASWRTPEFMAQWGLYWINAEFAYARGFDGSGVKVGVVDSGLDIHHPEFAGRYVPGFTYNPDRPWNVDTIGHGTMVSSIIAANRDGVGMHGVAPGATIVMANAFSGGYGISSVASLYGIRAFVNQGVRIINNSYGLPYPINDGQWGDSWEFPVLGGASSLDVYREAIKAGALMVWATGNDSSHQPAGQSGLPYLYPELESGWLAVTAIGPGYRATWANQCGVAMNWCLAAPGGSDWRWNPQTGAWEWPDSRDINVAIPGGGYSWVYGTSLAAPHVAGAAALVAQAFPYMTMDQVRQVLLGTAWDIGAPGVDPVFGYGLLDVGMAVRGPGKFDWGDFVANVPLGRSTWENDITGNGGLVKAGDGALILTGNSTYLGDTRIAQGVLAVDGSIRSNTFVEAGGMLSGGGTVHGDVRNDGAVYGGFGSQGGTLTIDGNYTQSADAGLMVIVGAPKGTSRVDVTGSATVSGWVDALVPVGAWRGDARYTVLTAAGGITGRFDSDCGCYAFLDLALSYDPNTVYLDVTRNTVAFADIAATRNGAAAAAAIEGLGIGKPFYDLAVTLNGTDAADLFAQLPGEVYGSTVSGLIENSQLVGSQMNDRLRSAFETVGAAPLPVMAYGDDARDITTASIRTTERYGAWGSAFGSWGSTDSDGNAAKLSRSTGGFVTGIDGLVTDDWRLGFLAGYSHSSFKVDESKSSAASDNYHLGLYGGTEWGALAFRSGLAYTWSKIDSNRRFAFQNVADGLSSSYRAGTTQVFGEFGYGMKAGAVAFEPFANLAYVNTRTNGFTEKGGVTALTVYGGSNDITFTTLGLRASTDFDLGTIKATARGMIGWRHAFGDVAPTVTQAFTGSNAFTVAGAPIARDSAALEAGLDFAVAPTATLGISYQGQLASNARDHGVRADLTVKF</sequence>
<dbReference type="InterPro" id="IPR036709">
    <property type="entry name" value="Autotransporte_beta_dom_sf"/>
</dbReference>
<keyword evidence="2 6" id="KW-0645">Protease</keyword>
<name>A0A1C2DDB5_9HYPH</name>
<proteinExistence type="inferred from homology"/>
<dbReference type="PROSITE" id="PS51208">
    <property type="entry name" value="AUTOTRANSPORTER"/>
    <property type="match status" value="1"/>
</dbReference>
<reference evidence="8 9" key="1">
    <citation type="submission" date="2016-08" db="EMBL/GenBank/DDBJ databases">
        <title>Whole genome sequence of Mesorhizobium sp. strain UASWS1009 isolated from industrial sewage.</title>
        <authorList>
            <person name="Crovadore J."/>
            <person name="Calmin G."/>
            <person name="Chablais R."/>
            <person name="Cochard B."/>
            <person name="Lefort F."/>
        </authorList>
    </citation>
    <scope>NUCLEOTIDE SEQUENCE [LARGE SCALE GENOMIC DNA]</scope>
    <source>
        <strain evidence="8 9">UASWS1009</strain>
    </source>
</reference>
<dbReference type="InterPro" id="IPR006315">
    <property type="entry name" value="OM_autotransptr_brl_dom"/>
</dbReference>
<dbReference type="AlphaFoldDB" id="A0A1C2DDB5"/>
<evidence type="ECO:0000256" key="5">
    <source>
        <dbReference type="ARBA" id="ARBA00022825"/>
    </source>
</evidence>
<dbReference type="PROSITE" id="PS00138">
    <property type="entry name" value="SUBTILASE_SER"/>
    <property type="match status" value="1"/>
</dbReference>
<dbReference type="EMBL" id="MDEO01000036">
    <property type="protein sequence ID" value="OCX12742.1"/>
    <property type="molecule type" value="Genomic_DNA"/>
</dbReference>
<dbReference type="NCBIfam" id="TIGR02601">
    <property type="entry name" value="autotrns_rpt"/>
    <property type="match status" value="1"/>
</dbReference>
<keyword evidence="9" id="KW-1185">Reference proteome</keyword>